<organism evidence="1 2">
    <name type="scientific">Paenibacillus urinalis</name>
    <dbReference type="NCBI Taxonomy" id="521520"/>
    <lineage>
        <taxon>Bacteria</taxon>
        <taxon>Bacillati</taxon>
        <taxon>Bacillota</taxon>
        <taxon>Bacilli</taxon>
        <taxon>Bacillales</taxon>
        <taxon>Paenibacillaceae</taxon>
        <taxon>Paenibacillus</taxon>
    </lineage>
</organism>
<name>A0AAX3N3S7_9BACL</name>
<dbReference type="AlphaFoldDB" id="A0AAX3N3S7"/>
<accession>A0AAX3N3S7</accession>
<dbReference type="RefSeq" id="WP_152557600.1">
    <property type="nucleotide sequence ID" value="NZ_CP118101.1"/>
</dbReference>
<reference evidence="1" key="1">
    <citation type="submission" date="2023-02" db="EMBL/GenBank/DDBJ databases">
        <title>Pathogen: clinical or host-associated sample.</title>
        <authorList>
            <person name="Hergert J."/>
            <person name="Casey R."/>
            <person name="Wagner J."/>
            <person name="Young E.L."/>
            <person name="Oakeson K.F."/>
        </authorList>
    </citation>
    <scope>NUCLEOTIDE SEQUENCE</scope>
    <source>
        <strain evidence="1">2022CK-00830</strain>
    </source>
</reference>
<proteinExistence type="predicted"/>
<protein>
    <recommendedName>
        <fullName evidence="3">DUF5067 domain-containing protein</fullName>
    </recommendedName>
</protein>
<dbReference type="EMBL" id="CP118101">
    <property type="protein sequence ID" value="WDH84046.1"/>
    <property type="molecule type" value="Genomic_DNA"/>
</dbReference>
<gene>
    <name evidence="1" type="ORF">PUW23_07470</name>
</gene>
<evidence type="ECO:0000313" key="2">
    <source>
        <dbReference type="Proteomes" id="UP001220962"/>
    </source>
</evidence>
<evidence type="ECO:0008006" key="3">
    <source>
        <dbReference type="Google" id="ProtNLM"/>
    </source>
</evidence>
<sequence length="237" mass="27391">MAKDLRSSSFMRAIFSMKKQIKNSQQHNHLFYTLCEGKMMSRFHPRFYLLVCIIIFTLTACSSNTNTSFYSNGYNEIEELEKLDDFIRDQASESSKPVNYDLTVTSTFKSGEDANMIVYDVLVNNVKEEMENITISFTLEPEMINNLESYDLITISDPDNVKNNKLKPNEKPLGLSLYRGYVLKEEGELSKNINNIYKNVYVKISYDTNGKRTDEYRKMVATPSTELVNYLKETSSL</sequence>
<evidence type="ECO:0000313" key="1">
    <source>
        <dbReference type="EMBL" id="WDH84046.1"/>
    </source>
</evidence>
<dbReference type="Proteomes" id="UP001220962">
    <property type="component" value="Chromosome"/>
</dbReference>